<keyword evidence="5" id="KW-1185">Reference proteome</keyword>
<feature type="domain" description="Peptidase M16 C-terminal" evidence="3">
    <location>
        <begin position="214"/>
        <end position="388"/>
    </location>
</feature>
<evidence type="ECO:0000259" key="2">
    <source>
        <dbReference type="Pfam" id="PF00675"/>
    </source>
</evidence>
<dbReference type="RefSeq" id="WP_336435599.1">
    <property type="nucleotide sequence ID" value="NZ_JBAWKS010000001.1"/>
</dbReference>
<dbReference type="InterPro" id="IPR007863">
    <property type="entry name" value="Peptidase_M16_C"/>
</dbReference>
<accession>A0ABU8ETT7</accession>
<feature type="domain" description="Peptidase M16 C-terminal" evidence="3">
    <location>
        <begin position="654"/>
        <end position="836"/>
    </location>
</feature>
<sequence>MQKLTLTALTVAVSLALSGCNSTSSSSTQAQPTSAAINLPSVDVSYDSFTLDNGLKVIVHTDRKAPIVAVNVWYNVGSKHEKLGKTGFAHLFEHLMFNGTENYNDEYFGPFEKAGATEQNGTTNNDRTNYFQNVPTTALDMALWMESDRMGHLLGAITQEKLDEQRGVVQNEKRQGEARPYGKMWGAVAENTFPKGHPYSWSVIGSMEDLNAASLDDVHQWFKDYYGPNNAVLVLAGDIDVATAKEKANKYFGDIKPGKPVAQIDAWVAKRTGTKRMTMQDRVPSPRIVKVWNTAEKGTADSEYLSLLADVLAGGKNSRLYKRLVYQEQKASMAFAFNYTRTMAGQIMIGVDTLPGADLNEVEAIIDEELAKLLNEGPTSEELNRIKFSNAASWVKNVEGVGGFGGKSDILASGMVYHGDPVFYKKQQAIQNAATPADIQQAGKKWLTDGDFVLTIEPFEKLSHNQTGADRSKVPSVDSLPELKLPEVQTARLDNGLEVVLAQRSDTPSINMELNFDGGFSSTTDDKAGLALFTMKMLREGTNELSSLELAAELEKIGASLYSSASLDNADVSLSALKVNWQRSAELFSQAILNPAFNQQDIERIRKLTIDGIKKEKSTPMSNALRELPPRLYGENHAYSQPLTGSGYAATVNSFTRDDLVNYKNTWLRPDNARLVVVGDISMDELTTTLNTTLADWQAPNTAKPAVSLTQVTPAQTAKVYVIDKPDTPQSLIVAGLLGPDRNSLATDQDIKLDIMNTIIGGSFTSRINMNLREDKGWSYGARSALLDYKGQSPFFVYAPVQTDKTKESIQEILKELENYTGKKPATDEELNKVVSNKVAKLPGRYEKKWSLLGSLSSAYKRGKDVSDLEQYGSKVKNTTLNDVKQQAKSLIKQDQMTWVIVGDVAKIKAELESLNLGEIVYLED</sequence>
<feature type="domain" description="Peptidase M16 N-terminal" evidence="2">
    <location>
        <begin position="499"/>
        <end position="626"/>
    </location>
</feature>
<comment type="caution">
    <text evidence="4">The sequence shown here is derived from an EMBL/GenBank/DDBJ whole genome shotgun (WGS) entry which is preliminary data.</text>
</comment>
<proteinExistence type="predicted"/>
<organism evidence="4 5">
    <name type="scientific">Pseudoalteromonas spongiae</name>
    <dbReference type="NCBI Taxonomy" id="298657"/>
    <lineage>
        <taxon>Bacteria</taxon>
        <taxon>Pseudomonadati</taxon>
        <taxon>Pseudomonadota</taxon>
        <taxon>Gammaproteobacteria</taxon>
        <taxon>Alteromonadales</taxon>
        <taxon>Pseudoalteromonadaceae</taxon>
        <taxon>Pseudoalteromonas</taxon>
    </lineage>
</organism>
<feature type="domain" description="Peptidase M16 N-terminal" evidence="2">
    <location>
        <begin position="57"/>
        <end position="180"/>
    </location>
</feature>
<evidence type="ECO:0000259" key="3">
    <source>
        <dbReference type="Pfam" id="PF05193"/>
    </source>
</evidence>
<dbReference type="Pfam" id="PF00675">
    <property type="entry name" value="Peptidase_M16"/>
    <property type="match status" value="2"/>
</dbReference>
<dbReference type="PANTHER" id="PTHR11851">
    <property type="entry name" value="METALLOPROTEASE"/>
    <property type="match status" value="1"/>
</dbReference>
<dbReference type="Pfam" id="PF05193">
    <property type="entry name" value="Peptidase_M16_C"/>
    <property type="match status" value="2"/>
</dbReference>
<evidence type="ECO:0000256" key="1">
    <source>
        <dbReference type="SAM" id="SignalP"/>
    </source>
</evidence>
<feature type="chain" id="PRO_5046945727" evidence="1">
    <location>
        <begin position="31"/>
        <end position="925"/>
    </location>
</feature>
<dbReference type="PROSITE" id="PS51257">
    <property type="entry name" value="PROKAR_LIPOPROTEIN"/>
    <property type="match status" value="1"/>
</dbReference>
<dbReference type="PANTHER" id="PTHR11851:SF224">
    <property type="entry name" value="PROCESSING PROTEASE"/>
    <property type="match status" value="1"/>
</dbReference>
<dbReference type="InterPro" id="IPR050361">
    <property type="entry name" value="MPP/UQCRC_Complex"/>
</dbReference>
<gene>
    <name evidence="4" type="ORF">WAE96_11980</name>
</gene>
<protein>
    <submittedName>
        <fullName evidence="4">Pitrilysin family protein</fullName>
    </submittedName>
</protein>
<evidence type="ECO:0000313" key="5">
    <source>
        <dbReference type="Proteomes" id="UP001382455"/>
    </source>
</evidence>
<dbReference type="InterPro" id="IPR011765">
    <property type="entry name" value="Pept_M16_N"/>
</dbReference>
<dbReference type="Proteomes" id="UP001382455">
    <property type="component" value="Unassembled WGS sequence"/>
</dbReference>
<dbReference type="SUPFAM" id="SSF63411">
    <property type="entry name" value="LuxS/MPP-like metallohydrolase"/>
    <property type="match status" value="4"/>
</dbReference>
<evidence type="ECO:0000313" key="4">
    <source>
        <dbReference type="EMBL" id="MEI4550385.1"/>
    </source>
</evidence>
<dbReference type="InterPro" id="IPR011249">
    <property type="entry name" value="Metalloenz_LuxS/M16"/>
</dbReference>
<name>A0ABU8ETT7_9GAMM</name>
<dbReference type="Gene3D" id="3.30.830.10">
    <property type="entry name" value="Metalloenzyme, LuxS/M16 peptidase-like"/>
    <property type="match status" value="4"/>
</dbReference>
<dbReference type="EMBL" id="JBAWKS010000001">
    <property type="protein sequence ID" value="MEI4550385.1"/>
    <property type="molecule type" value="Genomic_DNA"/>
</dbReference>
<reference evidence="4 5" key="1">
    <citation type="submission" date="2023-12" db="EMBL/GenBank/DDBJ databases">
        <title>Friends and Foes: Symbiotic and Algicidal bacterial influence on Karenia brevis blooms.</title>
        <authorList>
            <person name="Fei C."/>
            <person name="Mohamed A.R."/>
            <person name="Booker A."/>
            <person name="Arshad M."/>
            <person name="Klass S."/>
            <person name="Ahn S."/>
            <person name="Gilbert P.M."/>
            <person name="Heil C.A."/>
            <person name="Martinez J.M."/>
            <person name="Amin S.A."/>
        </authorList>
    </citation>
    <scope>NUCLEOTIDE SEQUENCE [LARGE SCALE GENOMIC DNA]</scope>
    <source>
        <strain evidence="4 5">CE15</strain>
    </source>
</reference>
<feature type="signal peptide" evidence="1">
    <location>
        <begin position="1"/>
        <end position="30"/>
    </location>
</feature>
<keyword evidence="1" id="KW-0732">Signal</keyword>